<dbReference type="GO" id="GO:0016020">
    <property type="term" value="C:membrane"/>
    <property type="evidence" value="ECO:0007669"/>
    <property type="project" value="UniProtKB-SubCell"/>
</dbReference>
<dbReference type="PANTHER" id="PTHR48182:SF2">
    <property type="entry name" value="PROTEIN SERAC1"/>
    <property type="match status" value="1"/>
</dbReference>
<keyword evidence="9" id="KW-1185">Reference proteome</keyword>
<evidence type="ECO:0000256" key="6">
    <source>
        <dbReference type="ARBA" id="ARBA00023136"/>
    </source>
</evidence>
<evidence type="ECO:0000256" key="2">
    <source>
        <dbReference type="ARBA" id="ARBA00004240"/>
    </source>
</evidence>
<feature type="compositionally biased region" description="Low complexity" evidence="7">
    <location>
        <begin position="306"/>
        <end position="317"/>
    </location>
</feature>
<evidence type="ECO:0000256" key="1">
    <source>
        <dbReference type="ARBA" id="ARBA00004173"/>
    </source>
</evidence>
<dbReference type="InterPro" id="IPR029058">
    <property type="entry name" value="AB_hydrolase_fold"/>
</dbReference>
<reference evidence="8 9" key="1">
    <citation type="journal article" date="2015" name="BMC Genomics">
        <title>The genome of the truffle-parasite Tolypocladium ophioglossoides and the evolution of antifungal peptaibiotics.</title>
        <authorList>
            <person name="Quandt C.A."/>
            <person name="Bushley K.E."/>
            <person name="Spatafora J.W."/>
        </authorList>
    </citation>
    <scope>NUCLEOTIDE SEQUENCE [LARGE SCALE GENOMIC DNA]</scope>
    <source>
        <strain evidence="8 9">CBS 100239</strain>
    </source>
</reference>
<evidence type="ECO:0000256" key="7">
    <source>
        <dbReference type="SAM" id="MobiDB-lite"/>
    </source>
</evidence>
<dbReference type="AlphaFoldDB" id="A0A0L0N3L1"/>
<proteinExistence type="predicted"/>
<dbReference type="PANTHER" id="PTHR48182">
    <property type="entry name" value="PROTEIN SERAC1"/>
    <property type="match status" value="1"/>
</dbReference>
<keyword evidence="5" id="KW-0496">Mitochondrion</keyword>
<dbReference type="Gene3D" id="1.10.510.10">
    <property type="entry name" value="Transferase(Phosphotransferase) domain 1"/>
    <property type="match status" value="1"/>
</dbReference>
<evidence type="ECO:0000313" key="9">
    <source>
        <dbReference type="Proteomes" id="UP000036947"/>
    </source>
</evidence>
<dbReference type="GO" id="GO:0005739">
    <property type="term" value="C:mitochondrion"/>
    <property type="evidence" value="ECO:0007669"/>
    <property type="project" value="UniProtKB-SubCell"/>
</dbReference>
<keyword evidence="6" id="KW-0472">Membrane</keyword>
<dbReference type="OrthoDB" id="4891899at2759"/>
<dbReference type="GO" id="GO:0005783">
    <property type="term" value="C:endoplasmic reticulum"/>
    <property type="evidence" value="ECO:0007669"/>
    <property type="project" value="UniProtKB-SubCell"/>
</dbReference>
<feature type="region of interest" description="Disordered" evidence="7">
    <location>
        <begin position="304"/>
        <end position="331"/>
    </location>
</feature>
<organism evidence="8 9">
    <name type="scientific">Tolypocladium ophioglossoides (strain CBS 100239)</name>
    <name type="common">Snaketongue truffleclub</name>
    <name type="synonym">Elaphocordyceps ophioglossoides</name>
    <dbReference type="NCBI Taxonomy" id="1163406"/>
    <lineage>
        <taxon>Eukaryota</taxon>
        <taxon>Fungi</taxon>
        <taxon>Dikarya</taxon>
        <taxon>Ascomycota</taxon>
        <taxon>Pezizomycotina</taxon>
        <taxon>Sordariomycetes</taxon>
        <taxon>Hypocreomycetidae</taxon>
        <taxon>Hypocreales</taxon>
        <taxon>Ophiocordycipitaceae</taxon>
        <taxon>Tolypocladium</taxon>
    </lineage>
</organism>
<dbReference type="InterPro" id="IPR052374">
    <property type="entry name" value="SERAC1"/>
</dbReference>
<name>A0A0L0N3L1_TOLOC</name>
<evidence type="ECO:0000256" key="5">
    <source>
        <dbReference type="ARBA" id="ARBA00023128"/>
    </source>
</evidence>
<dbReference type="Proteomes" id="UP000036947">
    <property type="component" value="Unassembled WGS sequence"/>
</dbReference>
<dbReference type="SUPFAM" id="SSF53474">
    <property type="entry name" value="alpha/beta-Hydrolases"/>
    <property type="match status" value="1"/>
</dbReference>
<comment type="subcellular location">
    <subcellularLocation>
        <location evidence="2">Endoplasmic reticulum</location>
    </subcellularLocation>
    <subcellularLocation>
        <location evidence="3">Membrane</location>
    </subcellularLocation>
    <subcellularLocation>
        <location evidence="1">Mitochondrion</location>
    </subcellularLocation>
</comment>
<sequence length="953" mass="106834">MASSKKITFRIQNIPAHMDHGSLRDAIRNRAGGGDLQSLDLRGELVPSCHFDGSCTAVVQFFPGTPAFLKGVEDDRLAQTEERLKLENGAVLNIDRNFYGLTPLYTPVSSDEITMDIVAVAGLDGNAFGSWMSQSSDTMWLRDFLKEDLPRCRVLTYGYNAKLMVDMNYTFEDFCNEFLNTLKSARSSDDTMHRPLILMGHSYGARLITKTLVRCKINDIDPTNSAILNSVQAVVFFGAPHRGLQSDMKQFLDERFPPSHPRQRIVNELSPDNEGAERELKDFIDLLPMFFIISIYEQKPTKSLQSSEAPKAASSEATDAPRKEWKRQGPPYIPVERSSSLLNLPLSLEIPIPSEEDHSNVSKFAHKSGTYRVLLNYLKETERGVERKAFPYSQLLYSGARRLQSIRAEVSRTRVAALTPNTRQTLTEHRRETDTTLLGVAISHCEKLQGLVFWSQDQEVLQEALVVLRTAQCLLAAAASPGVGIDSGSSEPRGMLLVVGQYNAALNSITRLLDPFDQDNQISFPINLGHILKPKLLELRRLNELLRADLSHNISSRLPVGSSSQSSTFAQPSVDTMVQMSTTYNRVDKPSISDVLWVPMSSLKFAVGDVQEQQRTSFGWLQRIVESFTRDVAANMKLKPRRYGVLDHKNTLEKVMVEFRPYPPYQDMGVNDTITYEERRLAVARLARMLSCSTSSGPGAAFPSVPLRCLSEIKDSSKPCFLFVYAAEGLYGLDELISRHPAPRPECRLRLALCYARALASLHLADLVHGCINTENLYVKSLTPPEGSSALDAAAEVVDLERCTPLLAGFEVARDLVGKSDRLDVEDPHLRVYLHPDRLAAGEEKSFQHPRHDVFGLGMVLIEIGLWKRFTLCREYPSVSDYDDRDRQRFCRSLRKRFKGEMSGNNMGGLYQAIVAFCLGKDSLREDGDDRGGESWVFWESSRVVELLEDALS</sequence>
<protein>
    <submittedName>
        <fullName evidence="8">Protein SERAC1</fullName>
    </submittedName>
</protein>
<dbReference type="EMBL" id="LFRF01000024">
    <property type="protein sequence ID" value="KND88667.1"/>
    <property type="molecule type" value="Genomic_DNA"/>
</dbReference>
<accession>A0A0L0N3L1</accession>
<gene>
    <name evidence="8" type="ORF">TOPH_06696</name>
</gene>
<dbReference type="Gene3D" id="3.40.50.1820">
    <property type="entry name" value="alpha/beta hydrolase"/>
    <property type="match status" value="1"/>
</dbReference>
<comment type="caution">
    <text evidence="8">The sequence shown here is derived from an EMBL/GenBank/DDBJ whole genome shotgun (WGS) entry which is preliminary data.</text>
</comment>
<keyword evidence="4" id="KW-0256">Endoplasmic reticulum</keyword>
<dbReference type="SUPFAM" id="SSF56112">
    <property type="entry name" value="Protein kinase-like (PK-like)"/>
    <property type="match status" value="1"/>
</dbReference>
<evidence type="ECO:0000256" key="4">
    <source>
        <dbReference type="ARBA" id="ARBA00022824"/>
    </source>
</evidence>
<evidence type="ECO:0000313" key="8">
    <source>
        <dbReference type="EMBL" id="KND88667.1"/>
    </source>
</evidence>
<dbReference type="InterPro" id="IPR011009">
    <property type="entry name" value="Kinase-like_dom_sf"/>
</dbReference>
<evidence type="ECO:0000256" key="3">
    <source>
        <dbReference type="ARBA" id="ARBA00004370"/>
    </source>
</evidence>